<feature type="signal peptide" evidence="1">
    <location>
        <begin position="1"/>
        <end position="27"/>
    </location>
</feature>
<protein>
    <recommendedName>
        <fullName evidence="4">Peptidase M61 catalytic domain-containing protein</fullName>
    </recommendedName>
</protein>
<evidence type="ECO:0000313" key="2">
    <source>
        <dbReference type="EMBL" id="SDK20607.1"/>
    </source>
</evidence>
<organism evidence="2 3">
    <name type="scientific">Microbulbifer yueqingensis</name>
    <dbReference type="NCBI Taxonomy" id="658219"/>
    <lineage>
        <taxon>Bacteria</taxon>
        <taxon>Pseudomonadati</taxon>
        <taxon>Pseudomonadota</taxon>
        <taxon>Gammaproteobacteria</taxon>
        <taxon>Cellvibrionales</taxon>
        <taxon>Microbulbiferaceae</taxon>
        <taxon>Microbulbifer</taxon>
    </lineage>
</organism>
<keyword evidence="1" id="KW-0732">Signal</keyword>
<dbReference type="RefSeq" id="WP_091512231.1">
    <property type="nucleotide sequence ID" value="NZ_FNFH01000003.1"/>
</dbReference>
<dbReference type="Proteomes" id="UP000199305">
    <property type="component" value="Unassembled WGS sequence"/>
</dbReference>
<gene>
    <name evidence="2" type="ORF">SAMN05216212_1806</name>
</gene>
<evidence type="ECO:0008006" key="4">
    <source>
        <dbReference type="Google" id="ProtNLM"/>
    </source>
</evidence>
<evidence type="ECO:0000313" key="3">
    <source>
        <dbReference type="Proteomes" id="UP000199305"/>
    </source>
</evidence>
<sequence>MLRQLYTLISPAMLCLAFAAAAPTAFASSFDLLYRAEIKPETGRAHVEIRLAGQQLPGKLKLHLDPDRHLELETDGDLVLDGDKAVWRPEGESASLHYQFVIDEQKGSGSYDSRVTDKWAILRSDKLVPPISATMNTDLKADTRLELVLPDGWSSALPYEEIRDELYRVKDPGRRFKRPKGWMIVGQIGSRQDIIDGVDTTVAAPLGQNVRRQDTLAFLNWTLPELKKVFTGFPDHLLIISADDPMWRGGLSGTRSLFMHSDRPLVSGNRTSSMIHELVHVATGIRGDHQSDWIVEGLAEFYSLEILRRTGGISERRYQGAVDELEEWGKEAPTLLVKRSSGPITARAVGIMRQLDREIRSASGGEASIDDVARALAEDRGKVTLERFRKLAEEAAGRPVKALDKHNLRDANQ</sequence>
<feature type="chain" id="PRO_5011466874" description="Peptidase M61 catalytic domain-containing protein" evidence="1">
    <location>
        <begin position="28"/>
        <end position="413"/>
    </location>
</feature>
<name>A0A1G9A077_9GAMM</name>
<accession>A0A1G9A077</accession>
<dbReference type="OrthoDB" id="6382779at2"/>
<proteinExistence type="predicted"/>
<keyword evidence="3" id="KW-1185">Reference proteome</keyword>
<dbReference type="EMBL" id="FNFH01000003">
    <property type="protein sequence ID" value="SDK20607.1"/>
    <property type="molecule type" value="Genomic_DNA"/>
</dbReference>
<reference evidence="3" key="1">
    <citation type="submission" date="2016-10" db="EMBL/GenBank/DDBJ databases">
        <authorList>
            <person name="Varghese N."/>
            <person name="Submissions S."/>
        </authorList>
    </citation>
    <scope>NUCLEOTIDE SEQUENCE [LARGE SCALE GENOMIC DNA]</scope>
    <source>
        <strain evidence="3">CGMCC 1.10658</strain>
    </source>
</reference>
<dbReference type="AlphaFoldDB" id="A0A1G9A077"/>
<evidence type="ECO:0000256" key="1">
    <source>
        <dbReference type="SAM" id="SignalP"/>
    </source>
</evidence>